<evidence type="ECO:0000313" key="13">
    <source>
        <dbReference type="Proteomes" id="UP000034952"/>
    </source>
</evidence>
<dbReference type="NCBIfam" id="TIGR03592">
    <property type="entry name" value="yidC_oxa1_cterm"/>
    <property type="match status" value="1"/>
</dbReference>
<comment type="caution">
    <text evidence="12">The sequence shown here is derived from an EMBL/GenBank/DDBJ whole genome shotgun (WGS) entry which is preliminary data.</text>
</comment>
<keyword evidence="7 10" id="KW-0472">Membrane</keyword>
<keyword evidence="6 10" id="KW-1133">Transmembrane helix</keyword>
<comment type="subcellular location">
    <subcellularLocation>
        <location evidence="1">Cell membrane</location>
        <topology evidence="1">Multi-pass membrane protein</topology>
    </subcellularLocation>
    <subcellularLocation>
        <location evidence="9">Membrane</location>
        <topology evidence="9">Multi-pass membrane protein</topology>
    </subcellularLocation>
</comment>
<dbReference type="PANTHER" id="PTHR12428">
    <property type="entry name" value="OXA1"/>
    <property type="match status" value="1"/>
</dbReference>
<accession>A0A0G0BBE8</accession>
<keyword evidence="3" id="KW-1003">Cell membrane</keyword>
<dbReference type="CDD" id="cd20070">
    <property type="entry name" value="5TM_YidC_Alb3"/>
    <property type="match status" value="1"/>
</dbReference>
<dbReference type="GO" id="GO:0032977">
    <property type="term" value="F:membrane insertase activity"/>
    <property type="evidence" value="ECO:0007669"/>
    <property type="project" value="InterPro"/>
</dbReference>
<evidence type="ECO:0000259" key="11">
    <source>
        <dbReference type="Pfam" id="PF02096"/>
    </source>
</evidence>
<keyword evidence="4 9" id="KW-0812">Transmembrane</keyword>
<dbReference type="InterPro" id="IPR047196">
    <property type="entry name" value="YidC_ALB_C"/>
</dbReference>
<dbReference type="InterPro" id="IPR028055">
    <property type="entry name" value="YidC/Oxa/ALB_C"/>
</dbReference>
<keyword evidence="5" id="KW-0653">Protein transport</keyword>
<evidence type="ECO:0000256" key="1">
    <source>
        <dbReference type="ARBA" id="ARBA00004651"/>
    </source>
</evidence>
<dbReference type="Pfam" id="PF02096">
    <property type="entry name" value="60KD_IMP"/>
    <property type="match status" value="1"/>
</dbReference>
<evidence type="ECO:0000256" key="10">
    <source>
        <dbReference type="SAM" id="Phobius"/>
    </source>
</evidence>
<dbReference type="AlphaFoldDB" id="A0A0G0BBE8"/>
<dbReference type="GO" id="GO:0051205">
    <property type="term" value="P:protein insertion into membrane"/>
    <property type="evidence" value="ECO:0007669"/>
    <property type="project" value="TreeGrafter"/>
</dbReference>
<keyword evidence="2" id="KW-0813">Transport</keyword>
<gene>
    <name evidence="12" type="ORF">UR64_C0004G0020</name>
</gene>
<name>A0A0G0BBE8_9BACT</name>
<evidence type="ECO:0000256" key="3">
    <source>
        <dbReference type="ARBA" id="ARBA00022475"/>
    </source>
</evidence>
<proteinExistence type="inferred from homology"/>
<evidence type="ECO:0000313" key="12">
    <source>
        <dbReference type="EMBL" id="KKP66639.1"/>
    </source>
</evidence>
<evidence type="ECO:0000256" key="6">
    <source>
        <dbReference type="ARBA" id="ARBA00022989"/>
    </source>
</evidence>
<feature type="transmembrane region" description="Helical" evidence="10">
    <location>
        <begin position="202"/>
        <end position="225"/>
    </location>
</feature>
<dbReference type="InterPro" id="IPR001708">
    <property type="entry name" value="YidC/ALB3/OXA1/COX18"/>
</dbReference>
<evidence type="ECO:0000256" key="7">
    <source>
        <dbReference type="ARBA" id="ARBA00023136"/>
    </source>
</evidence>
<sequence length="246" mass="27704">MSSIWNSIFYQPIYNILIFIVDNVTFGDVGFAIILVTILIKLALSPLTKKSIKSQILMKRMEPEIKQIKKDYPNKEEQAKKTFELYKKYGTNPFSGCIVVLIQLPVIFALYYVFLKGLSLDAGAIYSFVSKPVAMNTNFLGLIELGGKSLVLAILAGITQFIQGYLASPVKSKVEIIPSNTPIEAKTFQDELSGSMQTNIKYILPIFIVFISWKISAAVALYFVISNIFTIAQEWHIRRSLENKVI</sequence>
<feature type="domain" description="Membrane insertase YidC/Oxa/ALB C-terminal" evidence="11">
    <location>
        <begin position="30"/>
        <end position="239"/>
    </location>
</feature>
<protein>
    <submittedName>
        <fullName evidence="12">Membrane protein insertase, YidC/Oxa1 family</fullName>
    </submittedName>
</protein>
<feature type="transmembrane region" description="Helical" evidence="10">
    <location>
        <begin position="12"/>
        <end position="44"/>
    </location>
</feature>
<evidence type="ECO:0000256" key="8">
    <source>
        <dbReference type="ARBA" id="ARBA00023186"/>
    </source>
</evidence>
<dbReference type="PANTHER" id="PTHR12428:SF65">
    <property type="entry name" value="CYTOCHROME C OXIDASE ASSEMBLY PROTEIN COX18, MITOCHONDRIAL"/>
    <property type="match status" value="1"/>
</dbReference>
<dbReference type="Proteomes" id="UP000034952">
    <property type="component" value="Unassembled WGS sequence"/>
</dbReference>
<feature type="transmembrane region" description="Helical" evidence="10">
    <location>
        <begin position="94"/>
        <end position="114"/>
    </location>
</feature>
<organism evidence="12 13">
    <name type="scientific">Candidatus Nomurabacteria bacterium GW2011_GWE1_35_16</name>
    <dbReference type="NCBI Taxonomy" id="1618761"/>
    <lineage>
        <taxon>Bacteria</taxon>
        <taxon>Candidatus Nomuraibacteriota</taxon>
    </lineage>
</organism>
<reference evidence="12 13" key="1">
    <citation type="journal article" date="2015" name="Nature">
        <title>rRNA introns, odd ribosomes, and small enigmatic genomes across a large radiation of phyla.</title>
        <authorList>
            <person name="Brown C.T."/>
            <person name="Hug L.A."/>
            <person name="Thomas B.C."/>
            <person name="Sharon I."/>
            <person name="Castelle C.J."/>
            <person name="Singh A."/>
            <person name="Wilkins M.J."/>
            <person name="Williams K.H."/>
            <person name="Banfield J.F."/>
        </authorList>
    </citation>
    <scope>NUCLEOTIDE SEQUENCE [LARGE SCALE GENOMIC DNA]</scope>
</reference>
<evidence type="ECO:0000256" key="2">
    <source>
        <dbReference type="ARBA" id="ARBA00022448"/>
    </source>
</evidence>
<evidence type="ECO:0000256" key="4">
    <source>
        <dbReference type="ARBA" id="ARBA00022692"/>
    </source>
</evidence>
<dbReference type="GO" id="GO:0005886">
    <property type="term" value="C:plasma membrane"/>
    <property type="evidence" value="ECO:0007669"/>
    <property type="project" value="UniProtKB-SubCell"/>
</dbReference>
<feature type="transmembrane region" description="Helical" evidence="10">
    <location>
        <begin position="149"/>
        <end position="167"/>
    </location>
</feature>
<comment type="similarity">
    <text evidence="9">Belongs to the OXA1/ALB3/YidC family.</text>
</comment>
<keyword evidence="8" id="KW-0143">Chaperone</keyword>
<evidence type="ECO:0000256" key="9">
    <source>
        <dbReference type="RuleBase" id="RU003945"/>
    </source>
</evidence>
<dbReference type="GO" id="GO:0015031">
    <property type="term" value="P:protein transport"/>
    <property type="evidence" value="ECO:0007669"/>
    <property type="project" value="UniProtKB-KW"/>
</dbReference>
<dbReference type="EMBL" id="LBPY01000004">
    <property type="protein sequence ID" value="KKP66639.1"/>
    <property type="molecule type" value="Genomic_DNA"/>
</dbReference>
<evidence type="ECO:0000256" key="5">
    <source>
        <dbReference type="ARBA" id="ARBA00022927"/>
    </source>
</evidence>